<dbReference type="RefSeq" id="WP_202244225.1">
    <property type="nucleotide sequence ID" value="NZ_JAESIY010000005.1"/>
</dbReference>
<dbReference type="Proteomes" id="UP000659388">
    <property type="component" value="Unassembled WGS sequence"/>
</dbReference>
<dbReference type="AlphaFoldDB" id="A0A937K199"/>
<name>A0A937K199_9BACT</name>
<comment type="caution">
    <text evidence="2">The sequence shown here is derived from an EMBL/GenBank/DDBJ whole genome shotgun (WGS) entry which is preliminary data.</text>
</comment>
<organism evidence="2 3">
    <name type="scientific">Fulvivirga sediminis</name>
    <dbReference type="NCBI Taxonomy" id="2803949"/>
    <lineage>
        <taxon>Bacteria</taxon>
        <taxon>Pseudomonadati</taxon>
        <taxon>Bacteroidota</taxon>
        <taxon>Cytophagia</taxon>
        <taxon>Cytophagales</taxon>
        <taxon>Fulvivirgaceae</taxon>
        <taxon>Fulvivirga</taxon>
    </lineage>
</organism>
<evidence type="ECO:0000313" key="2">
    <source>
        <dbReference type="EMBL" id="MBL3656427.1"/>
    </source>
</evidence>
<accession>A0A937K199</accession>
<reference evidence="2" key="1">
    <citation type="submission" date="2021-01" db="EMBL/GenBank/DDBJ databases">
        <title>Fulvivirga kasyanovii gen. nov., sp nov., a novel member of the phylum Bacteroidetes isolated from seawater in a mussel farm.</title>
        <authorList>
            <person name="Zhao L.-H."/>
            <person name="Wang Z.-J."/>
        </authorList>
    </citation>
    <scope>NUCLEOTIDE SEQUENCE</scope>
    <source>
        <strain evidence="2">2943</strain>
    </source>
</reference>
<keyword evidence="1" id="KW-0812">Transmembrane</keyword>
<feature type="transmembrane region" description="Helical" evidence="1">
    <location>
        <begin position="59"/>
        <end position="78"/>
    </location>
</feature>
<keyword evidence="3" id="KW-1185">Reference proteome</keyword>
<evidence type="ECO:0000256" key="1">
    <source>
        <dbReference type="SAM" id="Phobius"/>
    </source>
</evidence>
<protein>
    <submittedName>
        <fullName evidence="2">Uncharacterized protein</fullName>
    </submittedName>
</protein>
<keyword evidence="1" id="KW-1133">Transmembrane helix</keyword>
<sequence>MPIIKNIDSLTADEIHHELQKGAKFVKFQYCISVIVLTFKNSSDIYFIKAGESTAKHSLSFILLSLLLGWWGFPMGPLHTIKSLYTNMKGGTDITQELLSAHAYTDTGTGA</sequence>
<dbReference type="EMBL" id="JAESIY010000005">
    <property type="protein sequence ID" value="MBL3656427.1"/>
    <property type="molecule type" value="Genomic_DNA"/>
</dbReference>
<keyword evidence="1" id="KW-0472">Membrane</keyword>
<evidence type="ECO:0000313" key="3">
    <source>
        <dbReference type="Proteomes" id="UP000659388"/>
    </source>
</evidence>
<proteinExistence type="predicted"/>
<gene>
    <name evidence="2" type="ORF">JL102_09820</name>
</gene>